<dbReference type="AlphaFoldDB" id="A0A4Y2GQU2"/>
<protein>
    <submittedName>
        <fullName evidence="2">Uncharacterized protein</fullName>
    </submittedName>
</protein>
<sequence length="94" mass="10232">MGIGYFTGATTADDRSHDFRSKHEKLTHSQEVVTPEWIAGFRMPRVSGQDGATHNGPAMQGSDSSQGRPQWIFFVVYGCDTAGVVNLYVSNPGL</sequence>
<feature type="compositionally biased region" description="Basic and acidic residues" evidence="1">
    <location>
        <begin position="12"/>
        <end position="27"/>
    </location>
</feature>
<dbReference type="EMBL" id="BGPR01001489">
    <property type="protein sequence ID" value="GBM55179.1"/>
    <property type="molecule type" value="Genomic_DNA"/>
</dbReference>
<name>A0A4Y2GQU2_ARAVE</name>
<comment type="caution">
    <text evidence="2">The sequence shown here is derived from an EMBL/GenBank/DDBJ whole genome shotgun (WGS) entry which is preliminary data.</text>
</comment>
<keyword evidence="3" id="KW-1185">Reference proteome</keyword>
<dbReference type="Proteomes" id="UP000499080">
    <property type="component" value="Unassembled WGS sequence"/>
</dbReference>
<reference evidence="2 3" key="1">
    <citation type="journal article" date="2019" name="Sci. Rep.">
        <title>Orb-weaving spider Araneus ventricosus genome elucidates the spidroin gene catalogue.</title>
        <authorList>
            <person name="Kono N."/>
            <person name="Nakamura H."/>
            <person name="Ohtoshi R."/>
            <person name="Moran D.A.P."/>
            <person name="Shinohara A."/>
            <person name="Yoshida Y."/>
            <person name="Fujiwara M."/>
            <person name="Mori M."/>
            <person name="Tomita M."/>
            <person name="Arakawa K."/>
        </authorList>
    </citation>
    <scope>NUCLEOTIDE SEQUENCE [LARGE SCALE GENOMIC DNA]</scope>
</reference>
<proteinExistence type="predicted"/>
<gene>
    <name evidence="2" type="ORF">AVEN_182134_1</name>
</gene>
<feature type="region of interest" description="Disordered" evidence="1">
    <location>
        <begin position="45"/>
        <end position="65"/>
    </location>
</feature>
<organism evidence="2 3">
    <name type="scientific">Araneus ventricosus</name>
    <name type="common">Orbweaver spider</name>
    <name type="synonym">Epeira ventricosa</name>
    <dbReference type="NCBI Taxonomy" id="182803"/>
    <lineage>
        <taxon>Eukaryota</taxon>
        <taxon>Metazoa</taxon>
        <taxon>Ecdysozoa</taxon>
        <taxon>Arthropoda</taxon>
        <taxon>Chelicerata</taxon>
        <taxon>Arachnida</taxon>
        <taxon>Araneae</taxon>
        <taxon>Araneomorphae</taxon>
        <taxon>Entelegynae</taxon>
        <taxon>Araneoidea</taxon>
        <taxon>Araneidae</taxon>
        <taxon>Araneus</taxon>
    </lineage>
</organism>
<accession>A0A4Y2GQU2</accession>
<evidence type="ECO:0000256" key="1">
    <source>
        <dbReference type="SAM" id="MobiDB-lite"/>
    </source>
</evidence>
<evidence type="ECO:0000313" key="3">
    <source>
        <dbReference type="Proteomes" id="UP000499080"/>
    </source>
</evidence>
<feature type="region of interest" description="Disordered" evidence="1">
    <location>
        <begin position="1"/>
        <end position="27"/>
    </location>
</feature>
<evidence type="ECO:0000313" key="2">
    <source>
        <dbReference type="EMBL" id="GBM55179.1"/>
    </source>
</evidence>